<keyword evidence="3" id="KW-1185">Reference proteome</keyword>
<reference evidence="2 3" key="1">
    <citation type="journal article" date="2017" name="Curr. Biol.">
        <title>The Evolution of Venom by Co-option of Single-Copy Genes.</title>
        <authorList>
            <person name="Martinson E.O."/>
            <person name="Mrinalini"/>
            <person name="Kelkar Y.D."/>
            <person name="Chang C.H."/>
            <person name="Werren J.H."/>
        </authorList>
    </citation>
    <scope>NUCLEOTIDE SEQUENCE [LARGE SCALE GENOMIC DNA]</scope>
    <source>
        <strain evidence="2 3">Alberta</strain>
        <tissue evidence="2">Whole body</tissue>
    </source>
</reference>
<evidence type="ECO:0000256" key="1">
    <source>
        <dbReference type="SAM" id="MobiDB-lite"/>
    </source>
</evidence>
<sequence length="35" mass="3748">MVSVHSAGAFDGDEEEPVPLISSCSNERDLITLTQ</sequence>
<feature type="region of interest" description="Disordered" evidence="1">
    <location>
        <begin position="1"/>
        <end position="23"/>
    </location>
</feature>
<accession>A0A232EIZ5</accession>
<dbReference type="Proteomes" id="UP000215335">
    <property type="component" value="Unassembled WGS sequence"/>
</dbReference>
<evidence type="ECO:0000313" key="2">
    <source>
        <dbReference type="EMBL" id="OXU18337.1"/>
    </source>
</evidence>
<name>A0A232EIZ5_9HYME</name>
<dbReference type="AlphaFoldDB" id="A0A232EIZ5"/>
<organism evidence="2 3">
    <name type="scientific">Trichomalopsis sarcophagae</name>
    <dbReference type="NCBI Taxonomy" id="543379"/>
    <lineage>
        <taxon>Eukaryota</taxon>
        <taxon>Metazoa</taxon>
        <taxon>Ecdysozoa</taxon>
        <taxon>Arthropoda</taxon>
        <taxon>Hexapoda</taxon>
        <taxon>Insecta</taxon>
        <taxon>Pterygota</taxon>
        <taxon>Neoptera</taxon>
        <taxon>Endopterygota</taxon>
        <taxon>Hymenoptera</taxon>
        <taxon>Apocrita</taxon>
        <taxon>Proctotrupomorpha</taxon>
        <taxon>Chalcidoidea</taxon>
        <taxon>Pteromalidae</taxon>
        <taxon>Pteromalinae</taxon>
        <taxon>Trichomalopsis</taxon>
    </lineage>
</organism>
<dbReference type="EMBL" id="NNAY01004123">
    <property type="protein sequence ID" value="OXU18337.1"/>
    <property type="molecule type" value="Genomic_DNA"/>
</dbReference>
<comment type="caution">
    <text evidence="2">The sequence shown here is derived from an EMBL/GenBank/DDBJ whole genome shotgun (WGS) entry which is preliminary data.</text>
</comment>
<evidence type="ECO:0000313" key="3">
    <source>
        <dbReference type="Proteomes" id="UP000215335"/>
    </source>
</evidence>
<protein>
    <submittedName>
        <fullName evidence="2">Uncharacterized protein</fullName>
    </submittedName>
</protein>
<gene>
    <name evidence="2" type="ORF">TSAR_006394</name>
</gene>
<proteinExistence type="predicted"/>